<organism evidence="2 3">
    <name type="scientific">Litoreibacter ascidiaceicola</name>
    <dbReference type="NCBI Taxonomy" id="1486859"/>
    <lineage>
        <taxon>Bacteria</taxon>
        <taxon>Pseudomonadati</taxon>
        <taxon>Pseudomonadota</taxon>
        <taxon>Alphaproteobacteria</taxon>
        <taxon>Rhodobacterales</taxon>
        <taxon>Roseobacteraceae</taxon>
        <taxon>Litoreibacter</taxon>
    </lineage>
</organism>
<dbReference type="AlphaFoldDB" id="A0A1M5AMM0"/>
<evidence type="ECO:0000256" key="1">
    <source>
        <dbReference type="SAM" id="SignalP"/>
    </source>
</evidence>
<feature type="chain" id="PRO_5013245749" description="Lipoprotein" evidence="1">
    <location>
        <begin position="17"/>
        <end position="96"/>
    </location>
</feature>
<protein>
    <recommendedName>
        <fullName evidence="4">Lipoprotein</fullName>
    </recommendedName>
</protein>
<sequence>MRLLLCVLLPLLSACAAPGVGAMGGSKGAATVGAYSFDVKFRGGHAEAYRSNIALKPKAREVFAAGTTAIERVTGCHVVRSSVRGDVAVIQADILC</sequence>
<keyword evidence="1" id="KW-0732">Signal</keyword>
<keyword evidence="3" id="KW-1185">Reference proteome</keyword>
<dbReference type="Proteomes" id="UP000184144">
    <property type="component" value="Unassembled WGS sequence"/>
</dbReference>
<dbReference type="EMBL" id="FQUV01000005">
    <property type="protein sequence ID" value="SHF31415.1"/>
    <property type="molecule type" value="Genomic_DNA"/>
</dbReference>
<dbReference type="OrthoDB" id="7864349at2"/>
<evidence type="ECO:0008006" key="4">
    <source>
        <dbReference type="Google" id="ProtNLM"/>
    </source>
</evidence>
<proteinExistence type="predicted"/>
<accession>A0A1M5AMM0</accession>
<name>A0A1M5AMM0_9RHOB</name>
<gene>
    <name evidence="2" type="ORF">SAMN05444273_105107</name>
</gene>
<dbReference type="RefSeq" id="WP_073143849.1">
    <property type="nucleotide sequence ID" value="NZ_FQUV01000005.1"/>
</dbReference>
<feature type="signal peptide" evidence="1">
    <location>
        <begin position="1"/>
        <end position="16"/>
    </location>
</feature>
<dbReference type="PROSITE" id="PS51257">
    <property type="entry name" value="PROKAR_LIPOPROTEIN"/>
    <property type="match status" value="1"/>
</dbReference>
<evidence type="ECO:0000313" key="3">
    <source>
        <dbReference type="Proteomes" id="UP000184144"/>
    </source>
</evidence>
<reference evidence="3" key="1">
    <citation type="submission" date="2016-11" db="EMBL/GenBank/DDBJ databases">
        <authorList>
            <person name="Varghese N."/>
            <person name="Submissions S."/>
        </authorList>
    </citation>
    <scope>NUCLEOTIDE SEQUENCE [LARGE SCALE GENOMIC DNA]</scope>
    <source>
        <strain evidence="3">DSM 100566</strain>
    </source>
</reference>
<evidence type="ECO:0000313" key="2">
    <source>
        <dbReference type="EMBL" id="SHF31415.1"/>
    </source>
</evidence>